<evidence type="ECO:0000313" key="1">
    <source>
        <dbReference type="EMBL" id="KAI3359865.1"/>
    </source>
</evidence>
<reference evidence="1" key="1">
    <citation type="submission" date="2022-04" db="EMBL/GenBank/DDBJ databases">
        <title>Jade perch genome.</title>
        <authorList>
            <person name="Chao B."/>
        </authorList>
    </citation>
    <scope>NUCLEOTIDE SEQUENCE</scope>
    <source>
        <strain evidence="1">CB-2022</strain>
    </source>
</reference>
<protein>
    <submittedName>
        <fullName evidence="1">Uncharacterized protein</fullName>
    </submittedName>
</protein>
<feature type="non-terminal residue" evidence="1">
    <location>
        <position position="1"/>
    </location>
</feature>
<comment type="caution">
    <text evidence="1">The sequence shown here is derived from an EMBL/GenBank/DDBJ whole genome shotgun (WGS) entry which is preliminary data.</text>
</comment>
<sequence length="2118" mass="238770">YGYLHTADTHNMVDNRDDGDGEDEEVTLPTFNQSNWQASNNQPTGPVYTSYDKPTVAQQPLWVLPPQNPSYTSTAPEVDRPVNGVPKDWGLDKLPSLPQLSAPAKPQLAPVKPQSTSLASTNDMPASPSAGGSPYSIPPPYYEPELPSTSEAAKSPSFDTWQPGPVSSGSAVVDFNTGSNAAGGGLSNTPHLVYEEVFQYPSENTGSSIHYGADSSSAGSPGMATGWETIGLFKQGTCQTILQLHLKASGNLKVFIMSKREDSWERLDTEFDHFLLDMKPYVLKHPNKTERQRCAIWIKKLCDPSSCGSGLAGRKNRNMYARLLLHMLKRGILELPFNSKPEPGTLKTLPTYMSIYFDEPLTGRSAEHSNAGLPDWVTGELGGYTDDSLAIGLRRDRTSSTTTAAHHRRRLYEDKAPSQPTSSSPLKQSPRHDARMVDGGLKADMSLDDSDLEARLNSWNLGIEKPRYLREKPIPLSPIFKSSFGRNSTLVDDQGPQLVQSKESEMKIKVLEAKHQEEKLKMQQRHDADVEKILDRKNGEIEEMKSMYRAKQRESEEMIRKLEKKGESSKCAANLESQVISESKEKQIAELKKMSDQSTDSLKNEWEKRLHAAVTEMEQEKFELQKKHTENIQELLEDTNLRLAKMEAEYNTRSQATEQTVRELELRVKQQSVEVEKGNALRQKVTQEKAQLEIHIASISAELQEANRRIMILQKEKKEESQQHEETVQKLLAKHETDISHLHQEHALSAAKASDVIGDFEKIVAQLKQELLDSEHRRQQQVWDQGIKFQQEKDELQINCEKKVSAIHSEAERERTEAKRKIDKLEDALREMESQLDRARESQRQQIQQADMALEQFKKQVELSSEKTYADMKLQMGKVEEDLIRSKSLRENQAKEFSQQLDALRQKYEQQMAEQRMQHEKERTRLQQQHSAEKDSLVQERQREVSSLERQARAALQQHQQHTQEWRKRDAQTISDLEAQLSSLHEELQGAHTQHKQQMHEMALLREEEKQKAFLDKEASLDRLRSDMDRIRSDLERSHQQEREAAQEKTNSRLKQIEKEFSQKLAKSAQLIAELQTSACDSKEEVVRLQQAMEKQLEDTNARWDAERRTITHHADQATKALQEKVESLQRQLHCSEKKLLSKELENEEKVTVVRQEYEERIKGLMPAELRQELEDTITSLKAQVSTITRYGSDTGRTRTNMLTYSIWLTSFRREPLCYRKTWMPVAARVEAQRRRTTLGLSPAAFGAMSRTLMDHIASSFREDAPRPPVPGEEGEAPCYPGKLAVMKPLDPPRSVALGSPGSTARRNEDGLGEPEGSASPDSPLSRWTKSLHSLLGDQDGALLFRTFLEREKCVDALDFWFACNGFRQMDLKDTKTQRVAKAIYKRYIENNGVVAKQLKPATKTFIRDNIKRQHIDSAMFDQAQTEIQADMEENAYQMFLTSDIYLEYVRTGGENPSHVSSNGLGDLKVVCGYLPTLNEEEEWSCDFKAKALVGLSAKVQRATVSMRAVEVMERGYRDGDYEACFWSESEGKEERKGRTGSYKRGDLLNPCHAGSFAPASSTNDSEVSSDALTDDAMSVTDSSVDGIPPYKLGSKKHLQREMHRNMRMNSQVSLPAFPRTRRPPKEMVPMEPAKFAAQLISRLESLKRKQDTINSLEERLQQIQEEEEREDTEIMGSAPQLSPHPLTLLPGSSDEDPQAILDEHLSRVLKTPGCQSPAVIRHSPRSSSPEHKPFTRAGFGIKTLVRTGPSSSSVSSPDQGAITLALGPNRTLVSRQSTKHIHHHYIHHHASPKTKEQIEREAALSVHGLCSSSGECQPCQPYQRSRSLGREMCGAISANNTVGRSSSLSRRVCRSGAEEGVADRCMEDCGPLQLPSDTTDPTQNVLQWILESKRQGRHKSHSNQSTKKSFGGSSTQTHTWGGGGSCGHLRSHQPAQPFIQDPAMPPLPPPNTLAQLEEACRRLEEVSTNKTTKQRHSMSSLQQEKSHLVPVQGEGSVPLSLASPSPAGLLTHSPGLQSEEMKECKKGLGSQGVCSGETVVTYFFCGEEIPYRRTMKSHSLTLGHFKEQLRKKGNYRYYFKKASDEFECGAVFEEVSDDGSLLPTYEGKILGKVERME</sequence>
<organism evidence="1 2">
    <name type="scientific">Scortum barcoo</name>
    <name type="common">barcoo grunter</name>
    <dbReference type="NCBI Taxonomy" id="214431"/>
    <lineage>
        <taxon>Eukaryota</taxon>
        <taxon>Metazoa</taxon>
        <taxon>Chordata</taxon>
        <taxon>Craniata</taxon>
        <taxon>Vertebrata</taxon>
        <taxon>Euteleostomi</taxon>
        <taxon>Actinopterygii</taxon>
        <taxon>Neopterygii</taxon>
        <taxon>Teleostei</taxon>
        <taxon>Neoteleostei</taxon>
        <taxon>Acanthomorphata</taxon>
        <taxon>Eupercaria</taxon>
        <taxon>Centrarchiformes</taxon>
        <taxon>Terapontoidei</taxon>
        <taxon>Terapontidae</taxon>
        <taxon>Scortum</taxon>
    </lineage>
</organism>
<accession>A0ACB8VWN8</accession>
<proteinExistence type="predicted"/>
<dbReference type="EMBL" id="CM041547">
    <property type="protein sequence ID" value="KAI3359865.1"/>
    <property type="molecule type" value="Genomic_DNA"/>
</dbReference>
<name>A0ACB8VWN8_9TELE</name>
<gene>
    <name evidence="1" type="ORF">L3Q82_014217</name>
</gene>
<keyword evidence="2" id="KW-1185">Reference proteome</keyword>
<evidence type="ECO:0000313" key="2">
    <source>
        <dbReference type="Proteomes" id="UP000831701"/>
    </source>
</evidence>
<dbReference type="Proteomes" id="UP000831701">
    <property type="component" value="Chromosome 17"/>
</dbReference>